<dbReference type="Proteomes" id="UP000887580">
    <property type="component" value="Unplaced"/>
</dbReference>
<name>A0AC35FHF1_9BILA</name>
<sequence>MVRPSARVLKRLPPRLLQRLNNRERFVFEGISYSPVTSEDENENEQKIVGESDEHEMEIDQSLTAEAKADSTIPTSSNAEAPAEQRNTIYQSQQSRLALLYPRYLQPTTSAPTSQTTKLLPSIVNKTNPKPQQNETPEQPDETIPLTTEKVLIESFNAPKLPEIDASHLNKESQRVNPVDTPNVQERRNSGKKRAHPLTPQRQQFEFTDNSNDGSPVASRVPPKRVPQNPAPSENILEDVVLQTPSPPKETCFIQENISKSPIDHDFGNDSFGENESSRRSIRIYDASPITTVHAFDDLSGNNEEIPTIPARTIYTNVVASASVNNDSENVEAGPHNSSHSIPAQNVPIPSVATISTSIKKKNVVQYFEQKPEIIKPNCPPSDEPFVRRTTRTRVRKLRLELGEKAIYKYDENGMASLVDIKMNEQNYAHAGASQNGGGKRNGRKTTTKK</sequence>
<dbReference type="WBParaSite" id="PS1159_v2.g17506.t1">
    <property type="protein sequence ID" value="PS1159_v2.g17506.t1"/>
    <property type="gene ID" value="PS1159_v2.g17506"/>
</dbReference>
<evidence type="ECO:0000313" key="2">
    <source>
        <dbReference type="WBParaSite" id="PS1159_v2.g17506.t1"/>
    </source>
</evidence>
<accession>A0AC35FHF1</accession>
<reference evidence="2" key="1">
    <citation type="submission" date="2022-11" db="UniProtKB">
        <authorList>
            <consortium name="WormBaseParasite"/>
        </authorList>
    </citation>
    <scope>IDENTIFICATION</scope>
</reference>
<organism evidence="1 2">
    <name type="scientific">Panagrolaimus sp. PS1159</name>
    <dbReference type="NCBI Taxonomy" id="55785"/>
    <lineage>
        <taxon>Eukaryota</taxon>
        <taxon>Metazoa</taxon>
        <taxon>Ecdysozoa</taxon>
        <taxon>Nematoda</taxon>
        <taxon>Chromadorea</taxon>
        <taxon>Rhabditida</taxon>
        <taxon>Tylenchina</taxon>
        <taxon>Panagrolaimomorpha</taxon>
        <taxon>Panagrolaimoidea</taxon>
        <taxon>Panagrolaimidae</taxon>
        <taxon>Panagrolaimus</taxon>
    </lineage>
</organism>
<evidence type="ECO:0000313" key="1">
    <source>
        <dbReference type="Proteomes" id="UP000887580"/>
    </source>
</evidence>
<protein>
    <submittedName>
        <fullName evidence="2">Uncharacterized protein</fullName>
    </submittedName>
</protein>
<proteinExistence type="predicted"/>